<sequence length="431" mass="48010">MQEKKIYIFAFARTTMTRKMERERYRGTKPWVKKAMDNVVDAHSTPSSIRSAPVVRTTIPASREAAEEEEYTSVDSANWFSVMGCVYSRACIGEICAPKDVEVKETENVKAAEIPVFSPASSDDEEGETRDQFHQLGITRDSEVAITRLSRISAQFLPSDGSRTVNVPSGNYELRYSFLSQRGYYPDALDKANQDSFCVYTPFGTNPDDHFFGVFDGHGEFGAQCSQFVKRKLCENLLRHSRFHVDAVEACHDAFLTTNSQLHADTLDDSMSGTTAVTILVRGRTIYVANSGDSRAVIAEKRGKDIVAVDLSIDQTPFRADELERVKMFGARVLTLDQIEGLRNPEVQCWGTEEGDDGDPPRLWVQNGMYPGTAFTRSIGDSIAETIGVVANPEIVVLEVTKDHPFFVIASDGVFEFLSSQTVVDMVKYSF</sequence>
<organism evidence="13 14">
    <name type="scientific">Ilex paraguariensis</name>
    <name type="common">yerba mate</name>
    <dbReference type="NCBI Taxonomy" id="185542"/>
    <lineage>
        <taxon>Eukaryota</taxon>
        <taxon>Viridiplantae</taxon>
        <taxon>Streptophyta</taxon>
        <taxon>Embryophyta</taxon>
        <taxon>Tracheophyta</taxon>
        <taxon>Spermatophyta</taxon>
        <taxon>Magnoliopsida</taxon>
        <taxon>eudicotyledons</taxon>
        <taxon>Gunneridae</taxon>
        <taxon>Pentapetalae</taxon>
        <taxon>asterids</taxon>
        <taxon>campanulids</taxon>
        <taxon>Aquifoliales</taxon>
        <taxon>Aquifoliaceae</taxon>
        <taxon>Ilex</taxon>
    </lineage>
</organism>
<evidence type="ECO:0000313" key="13">
    <source>
        <dbReference type="EMBL" id="CAK9163223.1"/>
    </source>
</evidence>
<evidence type="ECO:0000313" key="14">
    <source>
        <dbReference type="Proteomes" id="UP001642360"/>
    </source>
</evidence>
<comment type="caution">
    <text evidence="13">The sequence shown here is derived from an EMBL/GenBank/DDBJ whole genome shotgun (WGS) entry which is preliminary data.</text>
</comment>
<evidence type="ECO:0000259" key="12">
    <source>
        <dbReference type="PROSITE" id="PS51746"/>
    </source>
</evidence>
<protein>
    <recommendedName>
        <fullName evidence="3">protein-serine/threonine phosphatase</fullName>
        <ecNumber evidence="3">3.1.3.16</ecNumber>
    </recommendedName>
</protein>
<keyword evidence="14" id="KW-1185">Reference proteome</keyword>
<dbReference type="SUPFAM" id="SSF81606">
    <property type="entry name" value="PP2C-like"/>
    <property type="match status" value="1"/>
</dbReference>
<accession>A0ABC8T1W5</accession>
<evidence type="ECO:0000256" key="11">
    <source>
        <dbReference type="RuleBase" id="RU003465"/>
    </source>
</evidence>
<keyword evidence="5 11" id="KW-0378">Hydrolase</keyword>
<comment type="similarity">
    <text evidence="11">Belongs to the PP2C family.</text>
</comment>
<dbReference type="PROSITE" id="PS51746">
    <property type="entry name" value="PPM_2"/>
    <property type="match status" value="1"/>
</dbReference>
<keyword evidence="7 11" id="KW-0904">Protein phosphatase</keyword>
<comment type="cofactor">
    <cofactor evidence="2">
        <name>Mg(2+)</name>
        <dbReference type="ChEBI" id="CHEBI:18420"/>
    </cofactor>
</comment>
<dbReference type="EMBL" id="CAUOFW020003971">
    <property type="protein sequence ID" value="CAK9163223.1"/>
    <property type="molecule type" value="Genomic_DNA"/>
</dbReference>
<evidence type="ECO:0000256" key="10">
    <source>
        <dbReference type="ARBA" id="ARBA00048336"/>
    </source>
</evidence>
<dbReference type="EC" id="3.1.3.16" evidence="3"/>
<keyword evidence="4" id="KW-0479">Metal-binding</keyword>
<proteinExistence type="inferred from homology"/>
<evidence type="ECO:0000256" key="9">
    <source>
        <dbReference type="ARBA" id="ARBA00047761"/>
    </source>
</evidence>
<dbReference type="InterPro" id="IPR001932">
    <property type="entry name" value="PPM-type_phosphatase-like_dom"/>
</dbReference>
<evidence type="ECO:0000256" key="8">
    <source>
        <dbReference type="ARBA" id="ARBA00023211"/>
    </source>
</evidence>
<dbReference type="Pfam" id="PF00481">
    <property type="entry name" value="PP2C"/>
    <property type="match status" value="1"/>
</dbReference>
<evidence type="ECO:0000256" key="3">
    <source>
        <dbReference type="ARBA" id="ARBA00013081"/>
    </source>
</evidence>
<gene>
    <name evidence="13" type="ORF">ILEXP_LOCUS32259</name>
</gene>
<comment type="cofactor">
    <cofactor evidence="1">
        <name>Mn(2+)</name>
        <dbReference type="ChEBI" id="CHEBI:29035"/>
    </cofactor>
</comment>
<dbReference type="Gene3D" id="3.60.40.10">
    <property type="entry name" value="PPM-type phosphatase domain"/>
    <property type="match status" value="1"/>
</dbReference>
<dbReference type="FunFam" id="3.60.40.10:FF:000007">
    <property type="entry name" value="Phosphatase 2C and cyclic nucleotide-binding/kinase domain-containing protein"/>
    <property type="match status" value="1"/>
</dbReference>
<evidence type="ECO:0000256" key="6">
    <source>
        <dbReference type="ARBA" id="ARBA00022842"/>
    </source>
</evidence>
<name>A0ABC8T1W5_9AQUA</name>
<dbReference type="PANTHER" id="PTHR47992">
    <property type="entry name" value="PROTEIN PHOSPHATASE"/>
    <property type="match status" value="1"/>
</dbReference>
<dbReference type="InterPro" id="IPR036457">
    <property type="entry name" value="PPM-type-like_dom_sf"/>
</dbReference>
<keyword evidence="8" id="KW-0464">Manganese</keyword>
<dbReference type="GO" id="GO:0004722">
    <property type="term" value="F:protein serine/threonine phosphatase activity"/>
    <property type="evidence" value="ECO:0007669"/>
    <property type="project" value="UniProtKB-EC"/>
</dbReference>
<comment type="catalytic activity">
    <reaction evidence="10">
        <text>O-phospho-L-threonyl-[protein] + H2O = L-threonyl-[protein] + phosphate</text>
        <dbReference type="Rhea" id="RHEA:47004"/>
        <dbReference type="Rhea" id="RHEA-COMP:11060"/>
        <dbReference type="Rhea" id="RHEA-COMP:11605"/>
        <dbReference type="ChEBI" id="CHEBI:15377"/>
        <dbReference type="ChEBI" id="CHEBI:30013"/>
        <dbReference type="ChEBI" id="CHEBI:43474"/>
        <dbReference type="ChEBI" id="CHEBI:61977"/>
        <dbReference type="EC" id="3.1.3.16"/>
    </reaction>
</comment>
<evidence type="ECO:0000256" key="2">
    <source>
        <dbReference type="ARBA" id="ARBA00001946"/>
    </source>
</evidence>
<feature type="domain" description="PPM-type phosphatase" evidence="12">
    <location>
        <begin position="175"/>
        <end position="431"/>
    </location>
</feature>
<dbReference type="AlphaFoldDB" id="A0ABC8T1W5"/>
<dbReference type="CDD" id="cd00143">
    <property type="entry name" value="PP2Cc"/>
    <property type="match status" value="1"/>
</dbReference>
<dbReference type="PROSITE" id="PS01032">
    <property type="entry name" value="PPM_1"/>
    <property type="match status" value="1"/>
</dbReference>
<dbReference type="GO" id="GO:0046872">
    <property type="term" value="F:metal ion binding"/>
    <property type="evidence" value="ECO:0007669"/>
    <property type="project" value="UniProtKB-KW"/>
</dbReference>
<keyword evidence="6" id="KW-0460">Magnesium</keyword>
<dbReference type="InterPro" id="IPR000222">
    <property type="entry name" value="PP2C_BS"/>
</dbReference>
<reference evidence="13 14" key="1">
    <citation type="submission" date="2024-02" db="EMBL/GenBank/DDBJ databases">
        <authorList>
            <person name="Vignale AGUSTIN F."/>
            <person name="Sosa J E."/>
            <person name="Modenutti C."/>
        </authorList>
    </citation>
    <scope>NUCLEOTIDE SEQUENCE [LARGE SCALE GENOMIC DNA]</scope>
</reference>
<dbReference type="Proteomes" id="UP001642360">
    <property type="component" value="Unassembled WGS sequence"/>
</dbReference>
<dbReference type="InterPro" id="IPR015655">
    <property type="entry name" value="PP2C"/>
</dbReference>
<comment type="catalytic activity">
    <reaction evidence="9">
        <text>O-phospho-L-seryl-[protein] + H2O = L-seryl-[protein] + phosphate</text>
        <dbReference type="Rhea" id="RHEA:20629"/>
        <dbReference type="Rhea" id="RHEA-COMP:9863"/>
        <dbReference type="Rhea" id="RHEA-COMP:11604"/>
        <dbReference type="ChEBI" id="CHEBI:15377"/>
        <dbReference type="ChEBI" id="CHEBI:29999"/>
        <dbReference type="ChEBI" id="CHEBI:43474"/>
        <dbReference type="ChEBI" id="CHEBI:83421"/>
        <dbReference type="EC" id="3.1.3.16"/>
    </reaction>
</comment>
<evidence type="ECO:0000256" key="1">
    <source>
        <dbReference type="ARBA" id="ARBA00001936"/>
    </source>
</evidence>
<evidence type="ECO:0000256" key="5">
    <source>
        <dbReference type="ARBA" id="ARBA00022801"/>
    </source>
</evidence>
<evidence type="ECO:0000256" key="4">
    <source>
        <dbReference type="ARBA" id="ARBA00022723"/>
    </source>
</evidence>
<dbReference type="SMART" id="SM00332">
    <property type="entry name" value="PP2Cc"/>
    <property type="match status" value="1"/>
</dbReference>
<evidence type="ECO:0000256" key="7">
    <source>
        <dbReference type="ARBA" id="ARBA00022912"/>
    </source>
</evidence>